<keyword evidence="2" id="KW-0812">Transmembrane</keyword>
<reference evidence="6" key="2">
    <citation type="submission" date="2022-01" db="EMBL/GenBank/DDBJ databases">
        <authorList>
            <person name="Yamashiro T."/>
            <person name="Shiraishi A."/>
            <person name="Satake H."/>
            <person name="Nakayama K."/>
        </authorList>
    </citation>
    <scope>NUCLEOTIDE SEQUENCE</scope>
</reference>
<evidence type="ECO:0000256" key="3">
    <source>
        <dbReference type="ARBA" id="ARBA00023136"/>
    </source>
</evidence>
<dbReference type="GO" id="GO:0016874">
    <property type="term" value="F:ligase activity"/>
    <property type="evidence" value="ECO:0007669"/>
    <property type="project" value="UniProtKB-KW"/>
</dbReference>
<feature type="compositionally biased region" description="Basic and acidic residues" evidence="4">
    <location>
        <begin position="47"/>
        <end position="58"/>
    </location>
</feature>
<organism evidence="6 7">
    <name type="scientific">Tanacetum coccineum</name>
    <dbReference type="NCBI Taxonomy" id="301880"/>
    <lineage>
        <taxon>Eukaryota</taxon>
        <taxon>Viridiplantae</taxon>
        <taxon>Streptophyta</taxon>
        <taxon>Embryophyta</taxon>
        <taxon>Tracheophyta</taxon>
        <taxon>Spermatophyta</taxon>
        <taxon>Magnoliopsida</taxon>
        <taxon>eudicotyledons</taxon>
        <taxon>Gunneridae</taxon>
        <taxon>Pentapetalae</taxon>
        <taxon>asterids</taxon>
        <taxon>campanulids</taxon>
        <taxon>Asterales</taxon>
        <taxon>Asteraceae</taxon>
        <taxon>Asteroideae</taxon>
        <taxon>Anthemideae</taxon>
        <taxon>Anthemidinae</taxon>
        <taxon>Tanacetum</taxon>
    </lineage>
</organism>
<dbReference type="Gene3D" id="1.50.40.10">
    <property type="entry name" value="Mitochondrial carrier domain"/>
    <property type="match status" value="1"/>
</dbReference>
<protein>
    <submittedName>
        <fullName evidence="6">Alanine--tRNA ligase</fullName>
    </submittedName>
</protein>
<dbReference type="Pfam" id="PF00153">
    <property type="entry name" value="Mito_carr"/>
    <property type="match status" value="1"/>
</dbReference>
<dbReference type="Proteomes" id="UP001151760">
    <property type="component" value="Unassembled WGS sequence"/>
</dbReference>
<evidence type="ECO:0000256" key="1">
    <source>
        <dbReference type="ARBA" id="ARBA00004141"/>
    </source>
</evidence>
<dbReference type="InterPro" id="IPR018108">
    <property type="entry name" value="MCP_transmembrane"/>
</dbReference>
<keyword evidence="3" id="KW-0472">Membrane</keyword>
<dbReference type="Pfam" id="PF04937">
    <property type="entry name" value="DUF659"/>
    <property type="match status" value="1"/>
</dbReference>
<dbReference type="PANTHER" id="PTHR32166:SF105">
    <property type="entry name" value="HAT DIMERIZATION DOMAIN-CONTAINING PROTEIN"/>
    <property type="match status" value="1"/>
</dbReference>
<keyword evidence="6" id="KW-0436">Ligase</keyword>
<dbReference type="EMBL" id="BQNB010011378">
    <property type="protein sequence ID" value="GJS89794.1"/>
    <property type="molecule type" value="Genomic_DNA"/>
</dbReference>
<dbReference type="PANTHER" id="PTHR32166">
    <property type="entry name" value="OSJNBA0013A04.12 PROTEIN"/>
    <property type="match status" value="1"/>
</dbReference>
<sequence length="338" mass="38492">MWNLKVKGTDVVAYNQRFQELALLCDRMFPEETDKIERRINTFAERQAENKRKFEDTPRNNQNQQPKQKAEHRQGHMLPERAYAVGVEEGKNTDNNVVTGDTEVDDTNKNKELKKKSTKKADNAKVDKYTVEVKEQTSDTEEMNSNAVGYELLEGLNGFYKGMTTNLLKSLPSASLTFVVYENILNMLTLERAKEPEPMSKKIIKSRKEVMSVISKFFYHAGVPAYGTDPPYFHKMLEMVGQYGQDLPAAPNSLTGCFILSDTWKDAHNKTLIKILVYCPRRLHFISSVDATDFVEDAPTLFNILDKLVDEMGEENVVQVITQNTPSCQAAGKMLEEK</sequence>
<evidence type="ECO:0000313" key="7">
    <source>
        <dbReference type="Proteomes" id="UP001151760"/>
    </source>
</evidence>
<evidence type="ECO:0000256" key="2">
    <source>
        <dbReference type="ARBA" id="ARBA00022692"/>
    </source>
</evidence>
<comment type="caution">
    <text evidence="6">The sequence shown here is derived from an EMBL/GenBank/DDBJ whole genome shotgun (WGS) entry which is preliminary data.</text>
</comment>
<keyword evidence="7" id="KW-1185">Reference proteome</keyword>
<comment type="subcellular location">
    <subcellularLocation>
        <location evidence="1">Membrane</location>
        <topology evidence="1">Multi-pass membrane protein</topology>
    </subcellularLocation>
</comment>
<name>A0ABQ4ZHV5_9ASTR</name>
<reference evidence="6" key="1">
    <citation type="journal article" date="2022" name="Int. J. Mol. Sci.">
        <title>Draft Genome of Tanacetum Coccineum: Genomic Comparison of Closely Related Tanacetum-Family Plants.</title>
        <authorList>
            <person name="Yamashiro T."/>
            <person name="Shiraishi A."/>
            <person name="Nakayama K."/>
            <person name="Satake H."/>
        </authorList>
    </citation>
    <scope>NUCLEOTIDE SEQUENCE</scope>
</reference>
<accession>A0ABQ4ZHV5</accession>
<evidence type="ECO:0000313" key="6">
    <source>
        <dbReference type="EMBL" id="GJS89794.1"/>
    </source>
</evidence>
<evidence type="ECO:0000256" key="4">
    <source>
        <dbReference type="SAM" id="MobiDB-lite"/>
    </source>
</evidence>
<dbReference type="InterPro" id="IPR023395">
    <property type="entry name" value="MCP_dom_sf"/>
</dbReference>
<feature type="region of interest" description="Disordered" evidence="4">
    <location>
        <begin position="47"/>
        <end position="118"/>
    </location>
</feature>
<evidence type="ECO:0000259" key="5">
    <source>
        <dbReference type="Pfam" id="PF04937"/>
    </source>
</evidence>
<dbReference type="InterPro" id="IPR007021">
    <property type="entry name" value="DUF659"/>
</dbReference>
<gene>
    <name evidence="6" type="ORF">Tco_0772430</name>
</gene>
<proteinExistence type="predicted"/>
<feature type="domain" description="DUF659" evidence="5">
    <location>
        <begin position="254"/>
        <end position="338"/>
    </location>
</feature>
<dbReference type="SUPFAM" id="SSF103506">
    <property type="entry name" value="Mitochondrial carrier"/>
    <property type="match status" value="1"/>
</dbReference>